<comment type="caution">
    <text evidence="1">The sequence shown here is derived from an EMBL/GenBank/DDBJ whole genome shotgun (WGS) entry which is preliminary data.</text>
</comment>
<evidence type="ECO:0000313" key="1">
    <source>
        <dbReference type="EMBL" id="KKN96175.1"/>
    </source>
</evidence>
<name>A0A0F9USW0_9ZZZZ</name>
<proteinExistence type="predicted"/>
<accession>A0A0F9USW0</accession>
<protein>
    <submittedName>
        <fullName evidence="1">Uncharacterized protein</fullName>
    </submittedName>
</protein>
<dbReference type="AlphaFoldDB" id="A0A0F9USW0"/>
<gene>
    <name evidence="1" type="ORF">LCGC14_0171050</name>
</gene>
<sequence>MNTNRLVTDLFRFESDRAMHLHAHRGSLKGFASSNGRLLQEALADDRAIRAHLEIPAALQRHPLPSGVRRALAEHLSLPLPQTMPVSHEAILRASEFVEEVFDLDLSHVQVVTADPVVMQPDSMGVVYSHGYRSHVVVAPSEHFDPCGMLVYQFAIAAHYVSMRSSPELEAMITDHTAQAMVGFYATVLWSQREPGSALAYQLRNLARWEVASGLSNSAKMPMGFIVSDLGVSLLKDYGGDLFRSIVTELYEILPDGQGIWFGATGYAGALLGIGLASEEDALRSLMVPSGLGMTLEERLGLVGFADLTGLLRAADQFIGHVLGMPSDQALQSSEAVCGGSA</sequence>
<reference evidence="1" key="1">
    <citation type="journal article" date="2015" name="Nature">
        <title>Complex archaea that bridge the gap between prokaryotes and eukaryotes.</title>
        <authorList>
            <person name="Spang A."/>
            <person name="Saw J.H."/>
            <person name="Jorgensen S.L."/>
            <person name="Zaremba-Niedzwiedzka K."/>
            <person name="Martijn J."/>
            <person name="Lind A.E."/>
            <person name="van Eijk R."/>
            <person name="Schleper C."/>
            <person name="Guy L."/>
            <person name="Ettema T.J."/>
        </authorList>
    </citation>
    <scope>NUCLEOTIDE SEQUENCE</scope>
</reference>
<dbReference type="EMBL" id="LAZR01000066">
    <property type="protein sequence ID" value="KKN96175.1"/>
    <property type="molecule type" value="Genomic_DNA"/>
</dbReference>
<organism evidence="1">
    <name type="scientific">marine sediment metagenome</name>
    <dbReference type="NCBI Taxonomy" id="412755"/>
    <lineage>
        <taxon>unclassified sequences</taxon>
        <taxon>metagenomes</taxon>
        <taxon>ecological metagenomes</taxon>
    </lineage>
</organism>